<gene>
    <name evidence="2" type="ORF">F5X68DRAFT_65939</name>
</gene>
<organism evidence="2 3">
    <name type="scientific">Plectosphaerella plurivora</name>
    <dbReference type="NCBI Taxonomy" id="936078"/>
    <lineage>
        <taxon>Eukaryota</taxon>
        <taxon>Fungi</taxon>
        <taxon>Dikarya</taxon>
        <taxon>Ascomycota</taxon>
        <taxon>Pezizomycotina</taxon>
        <taxon>Sordariomycetes</taxon>
        <taxon>Hypocreomycetidae</taxon>
        <taxon>Glomerellales</taxon>
        <taxon>Plectosphaerellaceae</taxon>
        <taxon>Plectosphaerella</taxon>
    </lineage>
</organism>
<keyword evidence="3" id="KW-1185">Reference proteome</keyword>
<protein>
    <submittedName>
        <fullName evidence="2">Uncharacterized protein</fullName>
    </submittedName>
</protein>
<feature type="region of interest" description="Disordered" evidence="1">
    <location>
        <begin position="137"/>
        <end position="163"/>
    </location>
</feature>
<evidence type="ECO:0000313" key="2">
    <source>
        <dbReference type="EMBL" id="KAH6691534.1"/>
    </source>
</evidence>
<dbReference type="Proteomes" id="UP000770015">
    <property type="component" value="Unassembled WGS sequence"/>
</dbReference>
<reference evidence="2" key="1">
    <citation type="journal article" date="2021" name="Nat. Commun.">
        <title>Genetic determinants of endophytism in the Arabidopsis root mycobiome.</title>
        <authorList>
            <person name="Mesny F."/>
            <person name="Miyauchi S."/>
            <person name="Thiergart T."/>
            <person name="Pickel B."/>
            <person name="Atanasova L."/>
            <person name="Karlsson M."/>
            <person name="Huettel B."/>
            <person name="Barry K.W."/>
            <person name="Haridas S."/>
            <person name="Chen C."/>
            <person name="Bauer D."/>
            <person name="Andreopoulos W."/>
            <person name="Pangilinan J."/>
            <person name="LaButti K."/>
            <person name="Riley R."/>
            <person name="Lipzen A."/>
            <person name="Clum A."/>
            <person name="Drula E."/>
            <person name="Henrissat B."/>
            <person name="Kohler A."/>
            <person name="Grigoriev I.V."/>
            <person name="Martin F.M."/>
            <person name="Hacquard S."/>
        </authorList>
    </citation>
    <scope>NUCLEOTIDE SEQUENCE</scope>
    <source>
        <strain evidence="2">MPI-SDFR-AT-0117</strain>
    </source>
</reference>
<accession>A0A9P9ACW8</accession>
<dbReference type="AlphaFoldDB" id="A0A9P9ACW8"/>
<dbReference type="EMBL" id="JAGSXJ010000005">
    <property type="protein sequence ID" value="KAH6691534.1"/>
    <property type="molecule type" value="Genomic_DNA"/>
</dbReference>
<name>A0A9P9ACW8_9PEZI</name>
<sequence>MVDGHPITHRTRTTIIPFPQGGSTKHWPGGRETRKIKLDLAMARTRTAFFLIPLDPRVTPSFLRPWHHLVSDKKPASPDGLLCSARCRGRPSTSPSFFATHVLPRRWRKPPSGQTRRSNDLESIDPRVLQAAPVSPSLGAPAVAQGPHHRATGRQARPTPSLRPSLSASKLVYLARGRTLLITHYPGCRTFSFLSLLCRRPNSPPPVRHTAA</sequence>
<proteinExistence type="predicted"/>
<comment type="caution">
    <text evidence="2">The sequence shown here is derived from an EMBL/GenBank/DDBJ whole genome shotgun (WGS) entry which is preliminary data.</text>
</comment>
<evidence type="ECO:0000313" key="3">
    <source>
        <dbReference type="Proteomes" id="UP000770015"/>
    </source>
</evidence>
<evidence type="ECO:0000256" key="1">
    <source>
        <dbReference type="SAM" id="MobiDB-lite"/>
    </source>
</evidence>
<feature type="region of interest" description="Disordered" evidence="1">
    <location>
        <begin position="106"/>
        <end position="125"/>
    </location>
</feature>